<dbReference type="GO" id="GO:0005506">
    <property type="term" value="F:iron ion binding"/>
    <property type="evidence" value="ECO:0007669"/>
    <property type="project" value="InterPro"/>
</dbReference>
<comment type="subcellular location">
    <subcellularLocation>
        <location evidence="1">Membrane</location>
        <topology evidence="1">Multi-pass membrane protein</topology>
    </subcellularLocation>
</comment>
<keyword evidence="9" id="KW-1185">Reference proteome</keyword>
<evidence type="ECO:0000256" key="6">
    <source>
        <dbReference type="SAM" id="Phobius"/>
    </source>
</evidence>
<feature type="domain" description="Rhodopsin" evidence="7">
    <location>
        <begin position="29"/>
        <end position="243"/>
    </location>
</feature>
<dbReference type="EMBL" id="CDMC01000033">
    <property type="protein sequence ID" value="CEL11846.1"/>
    <property type="molecule type" value="Genomic_DNA"/>
</dbReference>
<accession>A0A0U5GJ12</accession>
<proteinExistence type="inferred from homology"/>
<evidence type="ECO:0000256" key="4">
    <source>
        <dbReference type="ARBA" id="ARBA00023136"/>
    </source>
</evidence>
<gene>
    <name evidence="8" type="ORF">ASPCAL14941</name>
</gene>
<evidence type="ECO:0000256" key="2">
    <source>
        <dbReference type="ARBA" id="ARBA00022692"/>
    </source>
</evidence>
<feature type="transmembrane region" description="Helical" evidence="6">
    <location>
        <begin position="181"/>
        <end position="203"/>
    </location>
</feature>
<dbReference type="SUPFAM" id="SSF48264">
    <property type="entry name" value="Cytochrome P450"/>
    <property type="match status" value="1"/>
</dbReference>
<evidence type="ECO:0000256" key="5">
    <source>
        <dbReference type="ARBA" id="ARBA00038359"/>
    </source>
</evidence>
<evidence type="ECO:0000313" key="8">
    <source>
        <dbReference type="EMBL" id="CEL11846.1"/>
    </source>
</evidence>
<dbReference type="Gene3D" id="1.10.630.10">
    <property type="entry name" value="Cytochrome P450"/>
    <property type="match status" value="1"/>
</dbReference>
<dbReference type="PANTHER" id="PTHR33048:SF124">
    <property type="entry name" value="INTEGRAL MEMBRANE PROTEIN"/>
    <property type="match status" value="1"/>
</dbReference>
<keyword evidence="2 6" id="KW-0812">Transmembrane</keyword>
<dbReference type="PANTHER" id="PTHR33048">
    <property type="entry name" value="PTH11-LIKE INTEGRAL MEMBRANE PROTEIN (AFU_ORTHOLOGUE AFUA_5G11245)"/>
    <property type="match status" value="1"/>
</dbReference>
<evidence type="ECO:0000313" key="9">
    <source>
        <dbReference type="Proteomes" id="UP000054771"/>
    </source>
</evidence>
<dbReference type="OrthoDB" id="5342292at2759"/>
<reference evidence="9" key="1">
    <citation type="journal article" date="2016" name="Genome Announc.">
        <title>Draft genome sequences of fungus Aspergillus calidoustus.</title>
        <authorList>
            <person name="Horn F."/>
            <person name="Linde J."/>
            <person name="Mattern D.J."/>
            <person name="Walther G."/>
            <person name="Guthke R."/>
            <person name="Scherlach K."/>
            <person name="Martin K."/>
            <person name="Brakhage A.A."/>
            <person name="Petzke L."/>
            <person name="Valiante V."/>
        </authorList>
    </citation>
    <scope>NUCLEOTIDE SEQUENCE [LARGE SCALE GENOMIC DNA]</scope>
    <source>
        <strain evidence="9">SF006504</strain>
    </source>
</reference>
<evidence type="ECO:0000259" key="7">
    <source>
        <dbReference type="Pfam" id="PF20684"/>
    </source>
</evidence>
<dbReference type="InterPro" id="IPR001128">
    <property type="entry name" value="Cyt_P450"/>
</dbReference>
<dbReference type="STRING" id="454130.A0A0U5GJ12"/>
<evidence type="ECO:0000256" key="3">
    <source>
        <dbReference type="ARBA" id="ARBA00022989"/>
    </source>
</evidence>
<dbReference type="GO" id="GO:0020037">
    <property type="term" value="F:heme binding"/>
    <property type="evidence" value="ECO:0007669"/>
    <property type="project" value="InterPro"/>
</dbReference>
<sequence length="476" mass="53315">MISVLSSLGYVTDSSHGHGTLLNSMPMQIFAVITQTLILYGYNYGIGVHIWDLTLQKFNNWQKVVLAAAIIYIPALAFAKLAIIMLYYRLLNPLRPYRRLLWFIAIIITSYSVALMLALVFACHPIERAWNAAISTGSCIDRPAVYLATAITNTVSDVVLLVVPIPAVVRLHLRMIQKIGVICIFGVGCLTIVTSVLRLATLWPLVTGPDPTYKLGLASIFINIEANFIIICGCLPYLRQFLRHHAPECIRSNRRRCSREFFSDESHPIRQQTAAPMRLQDDIESIIREAFGNLFLLNHLLYFFPILCPLLNNIPPKIMQLIDPKSSVMAALHSRITQQSRETLQKKGDVARENRETVFDALLDPNLPPSEKTLARLSEEGLIILSAGSETTANTMALALYHLTNNPDVLDELRTELKTVMPASDTPVKWSELEQLPYLTAVINESLRIAIDGSWRLPRVSPNSPVVYGNPRAYLS</sequence>
<dbReference type="Pfam" id="PF00067">
    <property type="entry name" value="p450"/>
    <property type="match status" value="1"/>
</dbReference>
<feature type="transmembrane region" description="Helical" evidence="6">
    <location>
        <begin position="64"/>
        <end position="88"/>
    </location>
</feature>
<dbReference type="InterPro" id="IPR052337">
    <property type="entry name" value="SAT4-like"/>
</dbReference>
<dbReference type="Pfam" id="PF20684">
    <property type="entry name" value="Fung_rhodopsin"/>
    <property type="match status" value="1"/>
</dbReference>
<dbReference type="GO" id="GO:0016020">
    <property type="term" value="C:membrane"/>
    <property type="evidence" value="ECO:0007669"/>
    <property type="project" value="UniProtKB-SubCell"/>
</dbReference>
<feature type="transmembrane region" description="Helical" evidence="6">
    <location>
        <begin position="215"/>
        <end position="238"/>
    </location>
</feature>
<dbReference type="AlphaFoldDB" id="A0A0U5GJ12"/>
<organism evidence="8 9">
    <name type="scientific">Aspergillus calidoustus</name>
    <dbReference type="NCBI Taxonomy" id="454130"/>
    <lineage>
        <taxon>Eukaryota</taxon>
        <taxon>Fungi</taxon>
        <taxon>Dikarya</taxon>
        <taxon>Ascomycota</taxon>
        <taxon>Pezizomycotina</taxon>
        <taxon>Eurotiomycetes</taxon>
        <taxon>Eurotiomycetidae</taxon>
        <taxon>Eurotiales</taxon>
        <taxon>Aspergillaceae</taxon>
        <taxon>Aspergillus</taxon>
        <taxon>Aspergillus subgen. Nidulantes</taxon>
    </lineage>
</organism>
<feature type="transmembrane region" description="Helical" evidence="6">
    <location>
        <begin position="21"/>
        <end position="44"/>
    </location>
</feature>
<dbReference type="InterPro" id="IPR049326">
    <property type="entry name" value="Rhodopsin_dom_fungi"/>
</dbReference>
<keyword evidence="4 6" id="KW-0472">Membrane</keyword>
<evidence type="ECO:0000256" key="1">
    <source>
        <dbReference type="ARBA" id="ARBA00004141"/>
    </source>
</evidence>
<keyword evidence="3 6" id="KW-1133">Transmembrane helix</keyword>
<dbReference type="InterPro" id="IPR036396">
    <property type="entry name" value="Cyt_P450_sf"/>
</dbReference>
<comment type="similarity">
    <text evidence="5">Belongs to the SAT4 family.</text>
</comment>
<dbReference type="Proteomes" id="UP000054771">
    <property type="component" value="Unassembled WGS sequence"/>
</dbReference>
<feature type="transmembrane region" description="Helical" evidence="6">
    <location>
        <begin position="100"/>
        <end position="124"/>
    </location>
</feature>
<name>A0A0U5GJ12_ASPCI</name>
<dbReference type="GO" id="GO:0016705">
    <property type="term" value="F:oxidoreductase activity, acting on paired donors, with incorporation or reduction of molecular oxygen"/>
    <property type="evidence" value="ECO:0007669"/>
    <property type="project" value="InterPro"/>
</dbReference>
<protein>
    <recommendedName>
        <fullName evidence="7">Rhodopsin domain-containing protein</fullName>
    </recommendedName>
</protein>
<dbReference type="GO" id="GO:0004497">
    <property type="term" value="F:monooxygenase activity"/>
    <property type="evidence" value="ECO:0007669"/>
    <property type="project" value="InterPro"/>
</dbReference>